<sequence>MTIANGKVSVSGTNFGQRTTSSTLVYEDFDSRTTGALATDFGYHNYGGFGGVTSVDQTTAYSGNKSLKHQAHMAAVSNDVQESFPHIGVRGFSSTELFISYKIKFNTNGSRMSQLKFNRSGMEVGNNWPCYNGSPKFRSSYYPGSKTDKTLRFLQGGVVRADNSIEEGWIGETVGYTGTPFAIPENTWVQVEEYYRLNDVGQSNGEFVTAVNGNPHFNFHNLKLRDTSSQVLNCSYLVTGVDYFIEPTSTDGVSIWYDDHYLATTRARIVLANSSNWASATIRNPLVATSWNDVSANAPLQSAGFATNSNAWIYIINANGQVSQGWMVTVPATTSSSSSSSIFSTSSSKLSSSSISSNKSSSSNSSSKASSISSSNLSSKSSSSSSKTSSSTVSAANVTTLYFADFESGFPNDNNGFWGAGNGGTIQVSTNTALNAGGSKGSVQGIYPGTGGGVYVWGGVNIWSAQTLEVFIEFDAKLPKDAIGYKHGTKFLKVFGENNANGHSANTTFGLNQGKVSLGEGPNNGSLNYIGFGDGADGDQSYDVKNVIFLSGSNPSWVGRSFGKTAVVKTPQFKSFDPVDWGETWHHFRVQCKFNSGTSDQTEIADGEYYLEIDGVVYVDATGLFNHHWSNPPIRSVNVFDWTDHQEGQSFELWYDNFRVTTGGFVSGPKK</sequence>
<reference evidence="3" key="1">
    <citation type="journal article" date="2019" name="Int. J. Syst. Evol. Microbiol.">
        <title>The Global Catalogue of Microorganisms (GCM) 10K type strain sequencing project: providing services to taxonomists for standard genome sequencing and annotation.</title>
        <authorList>
            <consortium name="The Broad Institute Genomics Platform"/>
            <consortium name="The Broad Institute Genome Sequencing Center for Infectious Disease"/>
            <person name="Wu L."/>
            <person name="Ma J."/>
        </authorList>
    </citation>
    <scope>NUCLEOTIDE SEQUENCE [LARGE SCALE GENOMIC DNA]</scope>
    <source>
        <strain evidence="3">KCTC 32239</strain>
    </source>
</reference>
<organism evidence="2 3">
    <name type="scientific">Cellvibrio zantedeschiae</name>
    <dbReference type="NCBI Taxonomy" id="1237077"/>
    <lineage>
        <taxon>Bacteria</taxon>
        <taxon>Pseudomonadati</taxon>
        <taxon>Pseudomonadota</taxon>
        <taxon>Gammaproteobacteria</taxon>
        <taxon>Cellvibrionales</taxon>
        <taxon>Cellvibrionaceae</taxon>
        <taxon>Cellvibrio</taxon>
    </lineage>
</organism>
<dbReference type="EMBL" id="BMYZ01000001">
    <property type="protein sequence ID" value="GGY75308.1"/>
    <property type="molecule type" value="Genomic_DNA"/>
</dbReference>
<gene>
    <name evidence="2" type="ORF">GCM10011613_21020</name>
</gene>
<dbReference type="RefSeq" id="WP_189418126.1">
    <property type="nucleotide sequence ID" value="NZ_BMYZ01000001.1"/>
</dbReference>
<name>A0ABQ3B690_9GAMM</name>
<keyword evidence="3" id="KW-1185">Reference proteome</keyword>
<dbReference type="Proteomes" id="UP000619761">
    <property type="component" value="Unassembled WGS sequence"/>
</dbReference>
<protein>
    <submittedName>
        <fullName evidence="2">Uncharacterized protein</fullName>
    </submittedName>
</protein>
<proteinExistence type="predicted"/>
<evidence type="ECO:0000313" key="3">
    <source>
        <dbReference type="Proteomes" id="UP000619761"/>
    </source>
</evidence>
<dbReference type="Gene3D" id="2.60.120.200">
    <property type="match status" value="1"/>
</dbReference>
<accession>A0ABQ3B690</accession>
<comment type="caution">
    <text evidence="2">The sequence shown here is derived from an EMBL/GenBank/DDBJ whole genome shotgun (WGS) entry which is preliminary data.</text>
</comment>
<evidence type="ECO:0000313" key="2">
    <source>
        <dbReference type="EMBL" id="GGY75308.1"/>
    </source>
</evidence>
<evidence type="ECO:0000256" key="1">
    <source>
        <dbReference type="SAM" id="MobiDB-lite"/>
    </source>
</evidence>
<feature type="region of interest" description="Disordered" evidence="1">
    <location>
        <begin position="334"/>
        <end position="390"/>
    </location>
</feature>